<evidence type="ECO:0000313" key="3">
    <source>
        <dbReference type="WBParaSite" id="MCU_013106-RA"/>
    </source>
</evidence>
<dbReference type="PANTHER" id="PTHR46344">
    <property type="entry name" value="OS02G0202900 PROTEIN"/>
    <property type="match status" value="1"/>
</dbReference>
<dbReference type="InterPro" id="IPR015915">
    <property type="entry name" value="Kelch-typ_b-propeller"/>
</dbReference>
<dbReference type="PANTHER" id="PTHR46344:SF27">
    <property type="entry name" value="KELCH REPEAT SUPERFAMILY PROTEIN"/>
    <property type="match status" value="1"/>
</dbReference>
<protein>
    <submittedName>
        <fullName evidence="3">RAB3GAP2_N domain-containing protein</fullName>
    </submittedName>
</protein>
<dbReference type="InterPro" id="IPR006652">
    <property type="entry name" value="Kelch_1"/>
</dbReference>
<keyword evidence="1" id="KW-0880">Kelch repeat</keyword>
<keyword evidence="2" id="KW-0677">Repeat</keyword>
<proteinExistence type="predicted"/>
<organism evidence="3">
    <name type="scientific">Mesocestoides corti</name>
    <name type="common">Flatworm</name>
    <dbReference type="NCBI Taxonomy" id="53468"/>
    <lineage>
        <taxon>Eukaryota</taxon>
        <taxon>Metazoa</taxon>
        <taxon>Spiralia</taxon>
        <taxon>Lophotrochozoa</taxon>
        <taxon>Platyhelminthes</taxon>
        <taxon>Cestoda</taxon>
        <taxon>Eucestoda</taxon>
        <taxon>Cyclophyllidea</taxon>
        <taxon>Mesocestoididae</taxon>
        <taxon>Mesocestoides</taxon>
    </lineage>
</organism>
<dbReference type="SUPFAM" id="SSF117281">
    <property type="entry name" value="Kelch motif"/>
    <property type="match status" value="1"/>
</dbReference>
<dbReference type="WBParaSite" id="MCU_013106-RA">
    <property type="protein sequence ID" value="MCU_013106-RA"/>
    <property type="gene ID" value="MCU_013106"/>
</dbReference>
<dbReference type="Pfam" id="PF01344">
    <property type="entry name" value="Kelch_1"/>
    <property type="match status" value="1"/>
</dbReference>
<dbReference type="Gene3D" id="2.120.10.80">
    <property type="entry name" value="Kelch-type beta propeller"/>
    <property type="match status" value="1"/>
</dbReference>
<evidence type="ECO:0000256" key="2">
    <source>
        <dbReference type="ARBA" id="ARBA00022737"/>
    </source>
</evidence>
<dbReference type="AlphaFoldDB" id="A0A5K3FZF3"/>
<reference evidence="3" key="1">
    <citation type="submission" date="2019-11" db="UniProtKB">
        <authorList>
            <consortium name="WormBaseParasite"/>
        </authorList>
    </citation>
    <scope>IDENTIFICATION</scope>
</reference>
<evidence type="ECO:0000256" key="1">
    <source>
        <dbReference type="ARBA" id="ARBA00022441"/>
    </source>
</evidence>
<accession>A0A5K3FZF3</accession>
<sequence>VKNRSCVGEGWKLSAIAVWFEAENRTIEEEEELGGRGRVDIAKDLVASVDLSKVGAEQFVDFTTSECWRTLSKEFRDLVVNRWKESRRRLPPKDYLMAFSMSNRKLSFVTFEWTTEDGMRVVTDASTCDGQTDVMLRRIVPAHENCTVVALGDSIYLIGGRDETDVETNRVDRVDAFDGRVSSVAAMTQARADCACAAAGSQQLFVFGGIERGSGALASCEKFDPATNRQVNVGLKGSGRIVWV</sequence>
<name>A0A5K3FZF3_MESCO</name>